<evidence type="ECO:0000313" key="3">
    <source>
        <dbReference type="Proteomes" id="UP000030764"/>
    </source>
</evidence>
<gene>
    <name evidence="2" type="ORF">M513_14358</name>
</gene>
<feature type="compositionally biased region" description="Polar residues" evidence="1">
    <location>
        <begin position="18"/>
        <end position="31"/>
    </location>
</feature>
<keyword evidence="3" id="KW-1185">Reference proteome</keyword>
<evidence type="ECO:0000256" key="1">
    <source>
        <dbReference type="SAM" id="MobiDB-lite"/>
    </source>
</evidence>
<reference evidence="2 3" key="1">
    <citation type="journal article" date="2014" name="Nat. Genet.">
        <title>Genome and transcriptome of the porcine whipworm Trichuris suis.</title>
        <authorList>
            <person name="Jex A.R."/>
            <person name="Nejsum P."/>
            <person name="Schwarz E.M."/>
            <person name="Hu L."/>
            <person name="Young N.D."/>
            <person name="Hall R.S."/>
            <person name="Korhonen P.K."/>
            <person name="Liao S."/>
            <person name="Thamsborg S."/>
            <person name="Xia J."/>
            <person name="Xu P."/>
            <person name="Wang S."/>
            <person name="Scheerlinck J.P."/>
            <person name="Hofmann A."/>
            <person name="Sternberg P.W."/>
            <person name="Wang J."/>
            <person name="Gasser R.B."/>
        </authorList>
    </citation>
    <scope>NUCLEOTIDE SEQUENCE [LARGE SCALE GENOMIC DNA]</scope>
    <source>
        <strain evidence="2">DCEP-RM93M</strain>
    </source>
</reference>
<organism evidence="2 3">
    <name type="scientific">Trichuris suis</name>
    <name type="common">pig whipworm</name>
    <dbReference type="NCBI Taxonomy" id="68888"/>
    <lineage>
        <taxon>Eukaryota</taxon>
        <taxon>Metazoa</taxon>
        <taxon>Ecdysozoa</taxon>
        <taxon>Nematoda</taxon>
        <taxon>Enoplea</taxon>
        <taxon>Dorylaimia</taxon>
        <taxon>Trichinellida</taxon>
        <taxon>Trichuridae</taxon>
        <taxon>Trichuris</taxon>
    </lineage>
</organism>
<feature type="non-terminal residue" evidence="2">
    <location>
        <position position="1"/>
    </location>
</feature>
<evidence type="ECO:0000313" key="2">
    <source>
        <dbReference type="EMBL" id="KFD44765.1"/>
    </source>
</evidence>
<feature type="region of interest" description="Disordered" evidence="1">
    <location>
        <begin position="1"/>
        <end position="33"/>
    </location>
</feature>
<feature type="non-terminal residue" evidence="2">
    <location>
        <position position="109"/>
    </location>
</feature>
<sequence>WHTRKRTSSRSSLYSSKPCNSLPSSRNSSPKLYNGSVCLKPPPKRWLVRILLWTRWQQASQNLITTLAQTTLSKSGFHATKTSSTLKPLSSMMQRAFGCCYASYGQMYT</sequence>
<name>A0A085LIG9_9BILA</name>
<dbReference type="AlphaFoldDB" id="A0A085LIG9"/>
<proteinExistence type="predicted"/>
<dbReference type="EMBL" id="KL364737">
    <property type="protein sequence ID" value="KFD44765.1"/>
    <property type="molecule type" value="Genomic_DNA"/>
</dbReference>
<accession>A0A085LIG9</accession>
<dbReference type="Proteomes" id="UP000030764">
    <property type="component" value="Unassembled WGS sequence"/>
</dbReference>
<protein>
    <submittedName>
        <fullName evidence="2">Uncharacterized protein</fullName>
    </submittedName>
</protein>